<gene>
    <name evidence="2" type="ORF">E3A20_16970</name>
</gene>
<dbReference type="AlphaFoldDB" id="A0A5C6M4G7"/>
<feature type="non-terminal residue" evidence="2">
    <location>
        <position position="289"/>
    </location>
</feature>
<evidence type="ECO:0000313" key="2">
    <source>
        <dbReference type="EMBL" id="TWW09177.1"/>
    </source>
</evidence>
<sequence length="289" mass="32264">MTTNPGSPVPSRNRAAVLAIGSELLSGQTVNSNASWISTRLVDLGFEVVRHHVVDDIDIDIRSGLDSLAPVADTLIVTGGLGPTSDDLTRQAVAMWCGLPLKYDDASWQHIVEIFARMQRSVPETNKQQCYFPETARVLTNRAGTANAFTVQAKSKEVWVLPGPPHEVSAIWEDHVHPTLRDRVPEPSRRRLLSWRTIGRGESHLAEHIGPLLKDRKNLEIAYRAHAPFVELKIRYLPADQASTLELAEKITAALAPWLYEINDQDVPSELLERMSRFKSIEVWDGVTQ</sequence>
<dbReference type="InterPro" id="IPR001453">
    <property type="entry name" value="MoaB/Mog_dom"/>
</dbReference>
<dbReference type="SUPFAM" id="SSF53218">
    <property type="entry name" value="Molybdenum cofactor biosynthesis proteins"/>
    <property type="match status" value="1"/>
</dbReference>
<proteinExistence type="predicted"/>
<evidence type="ECO:0000259" key="1">
    <source>
        <dbReference type="SMART" id="SM00852"/>
    </source>
</evidence>
<comment type="caution">
    <text evidence="2">The sequence shown here is derived from an EMBL/GenBank/DDBJ whole genome shotgun (WGS) entry which is preliminary data.</text>
</comment>
<feature type="domain" description="MoaB/Mog" evidence="1">
    <location>
        <begin position="16"/>
        <end position="182"/>
    </location>
</feature>
<protein>
    <recommendedName>
        <fullName evidence="1">MoaB/Mog domain-containing protein</fullName>
    </recommendedName>
</protein>
<dbReference type="Gene3D" id="3.30.70.2860">
    <property type="match status" value="1"/>
</dbReference>
<dbReference type="InterPro" id="IPR050101">
    <property type="entry name" value="CinA"/>
</dbReference>
<accession>A0A5C6M4G7</accession>
<dbReference type="InterPro" id="IPR036425">
    <property type="entry name" value="MoaB/Mog-like_dom_sf"/>
</dbReference>
<organism evidence="2 3">
    <name type="scientific">Planctomyces bekefii</name>
    <dbReference type="NCBI Taxonomy" id="1653850"/>
    <lineage>
        <taxon>Bacteria</taxon>
        <taxon>Pseudomonadati</taxon>
        <taxon>Planctomycetota</taxon>
        <taxon>Planctomycetia</taxon>
        <taxon>Planctomycetales</taxon>
        <taxon>Planctomycetaceae</taxon>
        <taxon>Planctomyces</taxon>
    </lineage>
</organism>
<dbReference type="PANTHER" id="PTHR13939">
    <property type="entry name" value="NICOTINAMIDE-NUCLEOTIDE AMIDOHYDROLASE PNCC"/>
    <property type="match status" value="1"/>
</dbReference>
<reference evidence="2 3" key="2">
    <citation type="submission" date="2019-08" db="EMBL/GenBank/DDBJ databases">
        <authorList>
            <person name="Henke P."/>
        </authorList>
    </citation>
    <scope>NUCLEOTIDE SEQUENCE [LARGE SCALE GENOMIC DNA]</scope>
    <source>
        <strain evidence="2">Phe10_nw2017</strain>
    </source>
</reference>
<evidence type="ECO:0000313" key="3">
    <source>
        <dbReference type="Proteomes" id="UP000321083"/>
    </source>
</evidence>
<name>A0A5C6M4G7_9PLAN</name>
<dbReference type="PANTHER" id="PTHR13939:SF0">
    <property type="entry name" value="NMN AMIDOHYDROLASE-LIKE PROTEIN YFAY"/>
    <property type="match status" value="1"/>
</dbReference>
<keyword evidence="3" id="KW-1185">Reference proteome</keyword>
<dbReference type="Pfam" id="PF00994">
    <property type="entry name" value="MoCF_biosynth"/>
    <property type="match status" value="1"/>
</dbReference>
<dbReference type="EMBL" id="SRHE01000359">
    <property type="protein sequence ID" value="TWW09177.1"/>
    <property type="molecule type" value="Genomic_DNA"/>
</dbReference>
<dbReference type="Proteomes" id="UP000321083">
    <property type="component" value="Unassembled WGS sequence"/>
</dbReference>
<dbReference type="SMART" id="SM00852">
    <property type="entry name" value="MoCF_biosynth"/>
    <property type="match status" value="1"/>
</dbReference>
<dbReference type="Pfam" id="PF18146">
    <property type="entry name" value="CinA_KH"/>
    <property type="match status" value="1"/>
</dbReference>
<dbReference type="CDD" id="cd00885">
    <property type="entry name" value="cinA"/>
    <property type="match status" value="1"/>
</dbReference>
<reference evidence="2 3" key="1">
    <citation type="submission" date="2019-08" db="EMBL/GenBank/DDBJ databases">
        <title>100 year-old enigma solved: identification of Planctomyces bekefii, the type genus and species of the phylum Planctomycetes.</title>
        <authorList>
            <person name="Svetlana D.N."/>
            <person name="Overmann J."/>
        </authorList>
    </citation>
    <scope>NUCLEOTIDE SEQUENCE [LARGE SCALE GENOMIC DNA]</scope>
    <source>
        <strain evidence="2">Phe10_nw2017</strain>
    </source>
</reference>
<dbReference type="InterPro" id="IPR041424">
    <property type="entry name" value="CinA_KH"/>
</dbReference>
<dbReference type="Gene3D" id="3.40.980.10">
    <property type="entry name" value="MoaB/Mog-like domain"/>
    <property type="match status" value="1"/>
</dbReference>